<proteinExistence type="predicted"/>
<evidence type="ECO:0000313" key="6">
    <source>
        <dbReference type="EMBL" id="UZD23357.1"/>
    </source>
</evidence>
<feature type="transmembrane region" description="Helical" evidence="5">
    <location>
        <begin position="95"/>
        <end position="114"/>
    </location>
</feature>
<reference evidence="6" key="1">
    <citation type="submission" date="2022-10" db="EMBL/GenBank/DDBJ databases">
        <title>Algoriphagus sp. a novel bacteria isolate from halophytes salicornia europaea.</title>
        <authorList>
            <person name="Peng Y."/>
            <person name="Jiang L."/>
            <person name="Lee J."/>
        </authorList>
    </citation>
    <scope>NUCLEOTIDE SEQUENCE</scope>
    <source>
        <strain evidence="6">TR-M5</strain>
    </source>
</reference>
<sequence>MTNKIIYWTATGLISLMMLFSAYAYFADPNVSAGFTAMGFKDFFRIELGIAKILGVIVLLIPAFPKLVKEWAYAGFGITFISAFIAHAANGDPVSALMMPLVALGLLVVSRIFLARING</sequence>
<name>A0ABY6MHV0_9BACT</name>
<dbReference type="PIRSF" id="PIRSF030066">
    <property type="entry name" value="UCP030066"/>
    <property type="match status" value="1"/>
</dbReference>
<organism evidence="6 7">
    <name type="scientific">Algoriphagus halophytocola</name>
    <dbReference type="NCBI Taxonomy" id="2991499"/>
    <lineage>
        <taxon>Bacteria</taxon>
        <taxon>Pseudomonadati</taxon>
        <taxon>Bacteroidota</taxon>
        <taxon>Cytophagia</taxon>
        <taxon>Cytophagales</taxon>
        <taxon>Cyclobacteriaceae</taxon>
        <taxon>Algoriphagus</taxon>
    </lineage>
</organism>
<dbReference type="RefSeq" id="WP_264809895.1">
    <property type="nucleotide sequence ID" value="NZ_CP110226.1"/>
</dbReference>
<keyword evidence="7" id="KW-1185">Reference proteome</keyword>
<dbReference type="Pfam" id="PF13564">
    <property type="entry name" value="DoxX_2"/>
    <property type="match status" value="1"/>
</dbReference>
<keyword evidence="3 5" id="KW-1133">Transmembrane helix</keyword>
<evidence type="ECO:0000256" key="5">
    <source>
        <dbReference type="SAM" id="Phobius"/>
    </source>
</evidence>
<evidence type="ECO:0000256" key="2">
    <source>
        <dbReference type="ARBA" id="ARBA00022692"/>
    </source>
</evidence>
<evidence type="ECO:0000256" key="3">
    <source>
        <dbReference type="ARBA" id="ARBA00022989"/>
    </source>
</evidence>
<dbReference type="Proteomes" id="UP001163156">
    <property type="component" value="Chromosome"/>
</dbReference>
<feature type="transmembrane region" description="Helical" evidence="5">
    <location>
        <begin position="71"/>
        <end position="89"/>
    </location>
</feature>
<accession>A0ABY6MHV0</accession>
<protein>
    <submittedName>
        <fullName evidence="6">DoxX family protein</fullName>
    </submittedName>
</protein>
<evidence type="ECO:0000256" key="4">
    <source>
        <dbReference type="ARBA" id="ARBA00023136"/>
    </source>
</evidence>
<dbReference type="EMBL" id="CP110226">
    <property type="protein sequence ID" value="UZD23357.1"/>
    <property type="molecule type" value="Genomic_DNA"/>
</dbReference>
<evidence type="ECO:0000256" key="1">
    <source>
        <dbReference type="ARBA" id="ARBA00004141"/>
    </source>
</evidence>
<evidence type="ECO:0000313" key="7">
    <source>
        <dbReference type="Proteomes" id="UP001163156"/>
    </source>
</evidence>
<gene>
    <name evidence="6" type="ORF">OM944_02465</name>
</gene>
<keyword evidence="2 5" id="KW-0812">Transmembrane</keyword>
<feature type="transmembrane region" description="Helical" evidence="5">
    <location>
        <begin position="46"/>
        <end position="64"/>
    </location>
</feature>
<dbReference type="InterPro" id="IPR016944">
    <property type="entry name" value="UCP030066"/>
</dbReference>
<keyword evidence="4 5" id="KW-0472">Membrane</keyword>
<feature type="transmembrane region" description="Helical" evidence="5">
    <location>
        <begin position="5"/>
        <end position="26"/>
    </location>
</feature>
<comment type="subcellular location">
    <subcellularLocation>
        <location evidence="1">Membrane</location>
        <topology evidence="1">Multi-pass membrane protein</topology>
    </subcellularLocation>
</comment>
<dbReference type="InterPro" id="IPR032808">
    <property type="entry name" value="DoxX"/>
</dbReference>